<evidence type="ECO:0000256" key="6">
    <source>
        <dbReference type="ARBA" id="ARBA00022741"/>
    </source>
</evidence>
<sequence>MATTEPEGFAPVVSHSGENRIPHLSNSSTLSRRLSNISALSRRMSRRVYDESDEDLPFSSASDWKMMPELRTIKRQGEMDEVRGRKLGVTWKNLTVRGIGADAAINENVGSQFNIPRAIMEARHGAPLKTIIENSHGCVKPGEMLLVLGRPGSGCTTLLKMLANRREGYAEVEGDIHWGTMDPKQAEQYRGQIVMNTEDELFYPTLTVGQTINFAAALKVPSNLPSDKTNAAEFQSENVEFLLKSMGISHTHDTKVGNEFVRGVSGGERKRVSILETLATRASTFCWDNSTRGLDASTALEYTKAVRAITDIFGLASIVTLYQAGNGIYNLFDKVLVMDEGQQIYYGPRKEARPFMEKLGFLCDDGANVADYLTGVSVPSERKIRQGVESFPRTAGEIRAAYEMSTIKTEMEVEYNYPSTYEAKQRTNDFQIGVQHEKYKRLSQKSPYTVSFGRQVNACVKRQYQIIWGDKASLIIKQVGVLAQALIGGSLFYDAPANSAGLFVKSGALFLALLFNSLMAMSEVTDAFTGRPVLAKHKNFALFHPAAFCLAQVAADIPVLLFQISHFSLVLYFMVGLRQDAGAFFTFWIFLFAISMCMTACFRAIGAGFSTFDGASKVSGFLVSAFIMYTGYMIQKPHMHPWFIWLYWANPLAYAFSGILANEFKDAIVPCVGLNLVPNGPEYGDLLYSACSGVGGALPGATSFTGDEYLASLSAWWVLFVVITITATCRWKAQAGKSGVLLVPRERAKKVVHLPPVDEESQSEGHQEKKANDSSDVSSNKTIVTDQQLIRNTSVFTWKNLSYTVETPTGDRTLLDNVQGWVKPGQLGALMGSSGAGKTTLLDVLAQRKTDGTITGSILVDGRPLNISFQRSAGYCEQLDVHEPLATVREALEFSALLRQSHVDTILDLLELHDIENTLIGTTGAGLSVEQKKRLTIGVELVSKPSILIFLDEPTSGLDGQSAFSIIRFLRKLADVGQAVLVTIHQPSVQLFLQFDSLLLLAKGGKTVYFGDIGDNAATLKDYFARHDAPCPKEANPAEHMIDVVSGTLPQDKNWNKIWLESPEHEYTVNELDRIINDAASKPPGTVDDGYEFAMPLWEQTKLVTHRNNVSVWRNTDYINNKFSLHVGSALFNGFSFWMIGDSIADLQLRLFTVFNFIFVAPGVIAQLQPLFLDRRDIYEAREKKSKMYSWIAFVTGQIISEIPYLCVCAVLYFVCWYYTVGFPSDSNKAGATLFVMIMYEFIYTGIGQFIAAYAPNAVFASLANPLAIGILVSFCGVLVPYAQIQVFWRYWMYWLNPFNYLMGSLLTFTSFSAPVRCTEREFATFNPPANQTCGTYLAPYMQGTGQRTNLTNPDATSGCQVCQYRTGADYLAALNLADYYYGWRDSAIVVIFVFSSYAMVYLLMKLRTKRSKTAQ</sequence>
<keyword evidence="8 12" id="KW-1133">Transmembrane helix</keyword>
<dbReference type="InterPro" id="IPR013525">
    <property type="entry name" value="ABC2_TM"/>
</dbReference>
<evidence type="ECO:0000256" key="9">
    <source>
        <dbReference type="ARBA" id="ARBA00023136"/>
    </source>
</evidence>
<dbReference type="InterPro" id="IPR010929">
    <property type="entry name" value="PDR_CDR_ABC"/>
</dbReference>
<feature type="transmembrane region" description="Helical" evidence="12">
    <location>
        <begin position="1147"/>
        <end position="1168"/>
    </location>
</feature>
<keyword evidence="10" id="KW-0325">Glycoprotein</keyword>
<comment type="similarity">
    <text evidence="2">Belongs to the ABC transporter superfamily. ABCG family. PDR (TC 3.A.1.205) subfamily.</text>
</comment>
<comment type="subcellular location">
    <subcellularLocation>
        <location evidence="1">Cell membrane</location>
        <topology evidence="1">Multi-pass membrane protein</topology>
    </subcellularLocation>
</comment>
<dbReference type="GO" id="GO:0005524">
    <property type="term" value="F:ATP binding"/>
    <property type="evidence" value="ECO:0007669"/>
    <property type="project" value="UniProtKB-KW"/>
</dbReference>
<dbReference type="Pfam" id="PF19055">
    <property type="entry name" value="ABC2_membrane_7"/>
    <property type="match status" value="1"/>
</dbReference>
<dbReference type="InterPro" id="IPR034001">
    <property type="entry name" value="ABCG_PDR_1"/>
</dbReference>
<evidence type="ECO:0000256" key="7">
    <source>
        <dbReference type="ARBA" id="ARBA00022840"/>
    </source>
</evidence>
<feature type="transmembrane region" description="Helical" evidence="12">
    <location>
        <begin position="500"/>
        <end position="521"/>
    </location>
</feature>
<dbReference type="Gene3D" id="3.40.50.300">
    <property type="entry name" value="P-loop containing nucleotide triphosphate hydrolases"/>
    <property type="match status" value="2"/>
</dbReference>
<feature type="region of interest" description="Disordered" evidence="11">
    <location>
        <begin position="1"/>
        <end position="27"/>
    </location>
</feature>
<evidence type="ECO:0000256" key="10">
    <source>
        <dbReference type="ARBA" id="ARBA00023180"/>
    </source>
</evidence>
<keyword evidence="3" id="KW-0813">Transport</keyword>
<name>A0A8T9CAK9_9HELO</name>
<dbReference type="FunFam" id="3.40.50.300:FF:000054">
    <property type="entry name" value="ABC multidrug transporter atrF"/>
    <property type="match status" value="1"/>
</dbReference>
<evidence type="ECO:0000256" key="11">
    <source>
        <dbReference type="SAM" id="MobiDB-lite"/>
    </source>
</evidence>
<dbReference type="GO" id="GO:0140359">
    <property type="term" value="F:ABC-type transporter activity"/>
    <property type="evidence" value="ECO:0007669"/>
    <property type="project" value="InterPro"/>
</dbReference>
<keyword evidence="4" id="KW-1003">Cell membrane</keyword>
<gene>
    <name evidence="14" type="primary">bfr1</name>
    <name evidence="14" type="ORF">LSUE1_G004604</name>
</gene>
<feature type="domain" description="ABC transporter" evidence="13">
    <location>
        <begin position="790"/>
        <end position="1029"/>
    </location>
</feature>
<evidence type="ECO:0000256" key="2">
    <source>
        <dbReference type="ARBA" id="ARBA00006012"/>
    </source>
</evidence>
<reference evidence="14 15" key="1">
    <citation type="submission" date="2018-05" db="EMBL/GenBank/DDBJ databases">
        <title>Genome sequencing and assembly of the regulated plant pathogen Lachnellula willkommii and related sister species for the development of diagnostic species identification markers.</title>
        <authorList>
            <person name="Giroux E."/>
            <person name="Bilodeau G."/>
        </authorList>
    </citation>
    <scope>NUCLEOTIDE SEQUENCE [LARGE SCALE GENOMIC DNA]</scope>
    <source>
        <strain evidence="14 15">CBS 268.59</strain>
    </source>
</reference>
<feature type="transmembrane region" description="Helical" evidence="12">
    <location>
        <begin position="709"/>
        <end position="729"/>
    </location>
</feature>
<dbReference type="PROSITE" id="PS50893">
    <property type="entry name" value="ABC_TRANSPORTER_2"/>
    <property type="match status" value="2"/>
</dbReference>
<feature type="domain" description="ABC transporter" evidence="13">
    <location>
        <begin position="113"/>
        <end position="365"/>
    </location>
</feature>
<feature type="transmembrane region" description="Helical" evidence="12">
    <location>
        <begin position="1387"/>
        <end position="1405"/>
    </location>
</feature>
<evidence type="ECO:0000256" key="8">
    <source>
        <dbReference type="ARBA" id="ARBA00022989"/>
    </source>
</evidence>
<keyword evidence="7" id="KW-0067">ATP-binding</keyword>
<evidence type="ECO:0000256" key="5">
    <source>
        <dbReference type="ARBA" id="ARBA00022692"/>
    </source>
</evidence>
<feature type="transmembrane region" description="Helical" evidence="12">
    <location>
        <begin position="1267"/>
        <end position="1289"/>
    </location>
</feature>
<dbReference type="InterPro" id="IPR034003">
    <property type="entry name" value="ABCG_PDR_2"/>
</dbReference>
<evidence type="ECO:0000256" key="3">
    <source>
        <dbReference type="ARBA" id="ARBA00022448"/>
    </source>
</evidence>
<evidence type="ECO:0000259" key="13">
    <source>
        <dbReference type="PROSITE" id="PS50893"/>
    </source>
</evidence>
<keyword evidence="6" id="KW-0547">Nucleotide-binding</keyword>
<keyword evidence="5 12" id="KW-0812">Transmembrane</keyword>
<dbReference type="Proteomes" id="UP000469558">
    <property type="component" value="Unassembled WGS sequence"/>
</dbReference>
<dbReference type="CDD" id="cd03232">
    <property type="entry name" value="ABCG_PDR_domain2"/>
    <property type="match status" value="1"/>
</dbReference>
<evidence type="ECO:0000256" key="4">
    <source>
        <dbReference type="ARBA" id="ARBA00022475"/>
    </source>
</evidence>
<dbReference type="PANTHER" id="PTHR19241">
    <property type="entry name" value="ATP-BINDING CASSETTE TRANSPORTER"/>
    <property type="match status" value="1"/>
</dbReference>
<dbReference type="PROSITE" id="PS00211">
    <property type="entry name" value="ABC_TRANSPORTER_1"/>
    <property type="match status" value="1"/>
</dbReference>
<evidence type="ECO:0000313" key="14">
    <source>
        <dbReference type="EMBL" id="TVY80830.1"/>
    </source>
</evidence>
<feature type="transmembrane region" description="Helical" evidence="12">
    <location>
        <begin position="583"/>
        <end position="606"/>
    </location>
</feature>
<dbReference type="CDD" id="cd03233">
    <property type="entry name" value="ABCG_PDR_domain1"/>
    <property type="match status" value="1"/>
</dbReference>
<feature type="compositionally biased region" description="Basic and acidic residues" evidence="11">
    <location>
        <begin position="763"/>
        <end position="773"/>
    </location>
</feature>
<feature type="transmembrane region" description="Helical" evidence="12">
    <location>
        <begin position="618"/>
        <end position="635"/>
    </location>
</feature>
<feature type="transmembrane region" description="Helical" evidence="12">
    <location>
        <begin position="1232"/>
        <end position="1255"/>
    </location>
</feature>
<dbReference type="InterPro" id="IPR017871">
    <property type="entry name" value="ABC_transporter-like_CS"/>
</dbReference>
<accession>A0A8T9CAK9</accession>
<dbReference type="Pfam" id="PF14510">
    <property type="entry name" value="ABC_trans_N"/>
    <property type="match status" value="1"/>
</dbReference>
<feature type="transmembrane region" description="Helical" evidence="12">
    <location>
        <begin position="1123"/>
        <end position="1141"/>
    </location>
</feature>
<feature type="transmembrane region" description="Helical" evidence="12">
    <location>
        <begin position="1189"/>
        <end position="1220"/>
    </location>
</feature>
<keyword evidence="15" id="KW-1185">Reference proteome</keyword>
<keyword evidence="9 12" id="KW-0472">Membrane</keyword>
<dbReference type="GO" id="GO:0005886">
    <property type="term" value="C:plasma membrane"/>
    <property type="evidence" value="ECO:0007669"/>
    <property type="project" value="UniProtKB-SubCell"/>
</dbReference>
<feature type="transmembrane region" description="Helical" evidence="12">
    <location>
        <begin position="541"/>
        <end position="562"/>
    </location>
</feature>
<evidence type="ECO:0000256" key="1">
    <source>
        <dbReference type="ARBA" id="ARBA00004651"/>
    </source>
</evidence>
<dbReference type="InterPro" id="IPR027417">
    <property type="entry name" value="P-loop_NTPase"/>
</dbReference>
<dbReference type="InterPro" id="IPR003439">
    <property type="entry name" value="ABC_transporter-like_ATP-bd"/>
</dbReference>
<protein>
    <submittedName>
        <fullName evidence="14">Brefeldin A resistance protein</fullName>
    </submittedName>
</protein>
<proteinExistence type="inferred from homology"/>
<dbReference type="InterPro" id="IPR003593">
    <property type="entry name" value="AAA+_ATPase"/>
</dbReference>
<evidence type="ECO:0000256" key="12">
    <source>
        <dbReference type="SAM" id="Phobius"/>
    </source>
</evidence>
<evidence type="ECO:0000313" key="15">
    <source>
        <dbReference type="Proteomes" id="UP000469558"/>
    </source>
</evidence>
<feature type="region of interest" description="Disordered" evidence="11">
    <location>
        <begin position="753"/>
        <end position="780"/>
    </location>
</feature>
<dbReference type="SUPFAM" id="SSF52540">
    <property type="entry name" value="P-loop containing nucleoside triphosphate hydrolases"/>
    <property type="match status" value="2"/>
</dbReference>
<dbReference type="EMBL" id="QGMK01000601">
    <property type="protein sequence ID" value="TVY80830.1"/>
    <property type="molecule type" value="Genomic_DNA"/>
</dbReference>
<dbReference type="Pfam" id="PF01061">
    <property type="entry name" value="ABC2_membrane"/>
    <property type="match status" value="2"/>
</dbReference>
<dbReference type="InterPro" id="IPR043926">
    <property type="entry name" value="ABCG_dom"/>
</dbReference>
<dbReference type="FunFam" id="3.40.50.300:FF:001465">
    <property type="entry name" value="ABC multidrug transporter (Eurofung)"/>
    <property type="match status" value="1"/>
</dbReference>
<comment type="caution">
    <text evidence="14">The sequence shown here is derived from an EMBL/GenBank/DDBJ whole genome shotgun (WGS) entry which is preliminary data.</text>
</comment>
<organism evidence="14 15">
    <name type="scientific">Lachnellula suecica</name>
    <dbReference type="NCBI Taxonomy" id="602035"/>
    <lineage>
        <taxon>Eukaryota</taxon>
        <taxon>Fungi</taxon>
        <taxon>Dikarya</taxon>
        <taxon>Ascomycota</taxon>
        <taxon>Pezizomycotina</taxon>
        <taxon>Leotiomycetes</taxon>
        <taxon>Helotiales</taxon>
        <taxon>Lachnaceae</taxon>
        <taxon>Lachnellula</taxon>
    </lineage>
</organism>
<dbReference type="Pfam" id="PF00005">
    <property type="entry name" value="ABC_tran"/>
    <property type="match status" value="2"/>
</dbReference>
<dbReference type="Pfam" id="PF06422">
    <property type="entry name" value="PDR_CDR"/>
    <property type="match status" value="1"/>
</dbReference>
<dbReference type="SMART" id="SM00382">
    <property type="entry name" value="AAA"/>
    <property type="match status" value="2"/>
</dbReference>
<dbReference type="GO" id="GO:0016887">
    <property type="term" value="F:ATP hydrolysis activity"/>
    <property type="evidence" value="ECO:0007669"/>
    <property type="project" value="InterPro"/>
</dbReference>
<dbReference type="InterPro" id="IPR029481">
    <property type="entry name" value="ABC_trans_N"/>
</dbReference>
<dbReference type="OrthoDB" id="245989at2759"/>